<feature type="transmembrane region" description="Helical" evidence="3">
    <location>
        <begin position="47"/>
        <end position="70"/>
    </location>
</feature>
<dbReference type="AlphaFoldDB" id="A0A814BXA9"/>
<dbReference type="EMBL" id="CAJNOG010000094">
    <property type="protein sequence ID" value="CAF0932363.1"/>
    <property type="molecule type" value="Genomic_DNA"/>
</dbReference>
<feature type="compositionally biased region" description="Polar residues" evidence="2">
    <location>
        <begin position="8"/>
        <end position="39"/>
    </location>
</feature>
<dbReference type="PANTHER" id="PTHR44103:SF1">
    <property type="entry name" value="PROPROTEIN CONVERTASE P"/>
    <property type="match status" value="1"/>
</dbReference>
<proteinExistence type="predicted"/>
<dbReference type="Proteomes" id="UP000663845">
    <property type="component" value="Unassembled WGS sequence"/>
</dbReference>
<keyword evidence="3" id="KW-0812">Transmembrane</keyword>
<keyword evidence="1" id="KW-0732">Signal</keyword>
<accession>A0A814BXA9</accession>
<keyword evidence="3" id="KW-0472">Membrane</keyword>
<reference evidence="4" key="1">
    <citation type="submission" date="2021-02" db="EMBL/GenBank/DDBJ databases">
        <authorList>
            <person name="Nowell W R."/>
        </authorList>
    </citation>
    <scope>NUCLEOTIDE SEQUENCE</scope>
</reference>
<name>A0A814BXA9_9BILA</name>
<feature type="region of interest" description="Disordered" evidence="2">
    <location>
        <begin position="1"/>
        <end position="39"/>
    </location>
</feature>
<sequence length="465" mass="51510">MIKLNEVSPMNYNNTSIRDPQSSSINIDQTSTTQPRTLSEQSRTRKWMWIVLPILVIILIILMIIGPIIIITKRHGDVEKTSLTTAATTTIIITATTTTTTMTTTTATTTTTRTTTRSTTSTTTGSCLVDSVLASFKPSTISLDSILLADVNEDDKLDIIVGNRSEKTIMIFLNLGNRIFTQSKTGSHEIVPSHVTTGDINNDGKLDIIATSTYETEITIFYNDGNGNFNNSMIILTEVSLANVKAIDINKDNKLDLIATCSFEECIIVFLNDGDGVFSKQIRYEPAYFPLSLEVIDVNNDALPDIISTHDRLKMTVFLNIDNGNFIEQKSASLGLESGFIKAIDINGDNKIDLIVRSYWDIQIHFGFGNSTFADPIDYHSNYELTSLETADFNNDNKMDIILSHGYHNKISIFFNTGNGTFGEQKIIDNIDQPKYAAMIDINSDGKATLVAANDQTIRILYLLC</sequence>
<gene>
    <name evidence="4" type="ORF">JYZ213_LOCUS12245</name>
</gene>
<evidence type="ECO:0000256" key="1">
    <source>
        <dbReference type="ARBA" id="ARBA00022729"/>
    </source>
</evidence>
<dbReference type="Pfam" id="PF13517">
    <property type="entry name" value="FG-GAP_3"/>
    <property type="match status" value="2"/>
</dbReference>
<dbReference type="InterPro" id="IPR028994">
    <property type="entry name" value="Integrin_alpha_N"/>
</dbReference>
<dbReference type="SUPFAM" id="SSF69318">
    <property type="entry name" value="Integrin alpha N-terminal domain"/>
    <property type="match status" value="1"/>
</dbReference>
<evidence type="ECO:0000256" key="2">
    <source>
        <dbReference type="SAM" id="MobiDB-lite"/>
    </source>
</evidence>
<evidence type="ECO:0000313" key="5">
    <source>
        <dbReference type="Proteomes" id="UP000663845"/>
    </source>
</evidence>
<protein>
    <submittedName>
        <fullName evidence="4">Uncharacterized protein</fullName>
    </submittedName>
</protein>
<organism evidence="4 5">
    <name type="scientific">Adineta steineri</name>
    <dbReference type="NCBI Taxonomy" id="433720"/>
    <lineage>
        <taxon>Eukaryota</taxon>
        <taxon>Metazoa</taxon>
        <taxon>Spiralia</taxon>
        <taxon>Gnathifera</taxon>
        <taxon>Rotifera</taxon>
        <taxon>Eurotatoria</taxon>
        <taxon>Bdelloidea</taxon>
        <taxon>Adinetida</taxon>
        <taxon>Adinetidae</taxon>
        <taxon>Adineta</taxon>
    </lineage>
</organism>
<comment type="caution">
    <text evidence="4">The sequence shown here is derived from an EMBL/GenBank/DDBJ whole genome shotgun (WGS) entry which is preliminary data.</text>
</comment>
<dbReference type="InterPro" id="IPR013517">
    <property type="entry name" value="FG-GAP"/>
</dbReference>
<evidence type="ECO:0000313" key="4">
    <source>
        <dbReference type="EMBL" id="CAF0932363.1"/>
    </source>
</evidence>
<keyword evidence="3" id="KW-1133">Transmembrane helix</keyword>
<dbReference type="PANTHER" id="PTHR44103">
    <property type="entry name" value="PROPROTEIN CONVERTASE P"/>
    <property type="match status" value="1"/>
</dbReference>
<evidence type="ECO:0000256" key="3">
    <source>
        <dbReference type="SAM" id="Phobius"/>
    </source>
</evidence>
<dbReference type="Gene3D" id="2.130.10.130">
    <property type="entry name" value="Integrin alpha, N-terminal"/>
    <property type="match status" value="1"/>
</dbReference>